<dbReference type="Pfam" id="PF02875">
    <property type="entry name" value="Mur_ligase_C"/>
    <property type="match status" value="1"/>
</dbReference>
<dbReference type="EMBL" id="LN899824">
    <property type="protein sequence ID" value="CUV27836.1"/>
    <property type="molecule type" value="Genomic_DNA"/>
</dbReference>
<reference evidence="8" key="2">
    <citation type="submission" date="2021-10" db="EMBL/GenBank/DDBJ databases">
        <title>Complete genome sequences of five Ralstonia solancearum strains isolated from sunflower.</title>
        <authorList>
            <person name="She X."/>
            <person name="He Z."/>
        </authorList>
    </citation>
    <scope>NUCLEOTIDE SEQUENCE</scope>
    <source>
        <strain evidence="8">RS638</strain>
    </source>
</reference>
<dbReference type="InterPro" id="IPR013221">
    <property type="entry name" value="Mur_ligase_cen"/>
</dbReference>
<dbReference type="HAMAP" id="MF_00208">
    <property type="entry name" value="MurE"/>
    <property type="match status" value="1"/>
</dbReference>
<feature type="binding site" evidence="2">
    <location>
        <position position="481"/>
    </location>
    <ligand>
        <name>meso-2,6-diaminopimelate</name>
        <dbReference type="ChEBI" id="CHEBI:57791"/>
    </ligand>
</feature>
<feature type="domain" description="Mur ligase C-terminal" evidence="4">
    <location>
        <begin position="354"/>
        <end position="483"/>
    </location>
</feature>
<comment type="pathway">
    <text evidence="2 3">Cell wall biogenesis; peptidoglycan biosynthesis.</text>
</comment>
<keyword evidence="2 3" id="KW-0961">Cell wall biogenesis/degradation</keyword>
<evidence type="ECO:0000259" key="4">
    <source>
        <dbReference type="Pfam" id="PF02875"/>
    </source>
</evidence>
<feature type="binding site" evidence="2">
    <location>
        <position position="406"/>
    </location>
    <ligand>
        <name>meso-2,6-diaminopimelate</name>
        <dbReference type="ChEBI" id="CHEBI:57791"/>
    </ligand>
</feature>
<feature type="binding site" evidence="2">
    <location>
        <begin position="167"/>
        <end position="168"/>
    </location>
    <ligand>
        <name>UDP-N-acetyl-alpha-D-muramoyl-L-alanyl-D-glutamate</name>
        <dbReference type="ChEBI" id="CHEBI:83900"/>
    </ligand>
</feature>
<dbReference type="NCBIfam" id="NF001126">
    <property type="entry name" value="PRK00139.1-4"/>
    <property type="match status" value="1"/>
</dbReference>
<dbReference type="SMR" id="A0A0S4X2H2"/>
<keyword evidence="2" id="KW-0067">ATP-binding</keyword>
<dbReference type="InterPro" id="IPR036615">
    <property type="entry name" value="Mur_ligase_C_dom_sf"/>
</dbReference>
<keyword evidence="2" id="KW-0963">Cytoplasm</keyword>
<feature type="binding site" evidence="2">
    <location>
        <position position="202"/>
    </location>
    <ligand>
        <name>UDP-N-acetyl-alpha-D-muramoyl-L-alanyl-D-glutamate</name>
        <dbReference type="ChEBI" id="CHEBI:83900"/>
    </ligand>
</feature>
<name>A0A0S4X2H2_RALSL</name>
<feature type="binding site" evidence="2">
    <location>
        <position position="37"/>
    </location>
    <ligand>
        <name>UDP-N-acetyl-alpha-D-muramoyl-L-alanyl-D-glutamate</name>
        <dbReference type="ChEBI" id="CHEBI:83900"/>
    </ligand>
</feature>
<dbReference type="PANTHER" id="PTHR23135">
    <property type="entry name" value="MUR LIGASE FAMILY MEMBER"/>
    <property type="match status" value="1"/>
</dbReference>
<dbReference type="GO" id="GO:0005737">
    <property type="term" value="C:cytoplasm"/>
    <property type="evidence" value="ECO:0007669"/>
    <property type="project" value="UniProtKB-SubCell"/>
</dbReference>
<comment type="cofactor">
    <cofactor evidence="2">
        <name>Mg(2+)</name>
        <dbReference type="ChEBI" id="CHEBI:18420"/>
    </cofactor>
</comment>
<evidence type="ECO:0000256" key="1">
    <source>
        <dbReference type="ARBA" id="ARBA00005898"/>
    </source>
</evidence>
<dbReference type="PANTHER" id="PTHR23135:SF4">
    <property type="entry name" value="UDP-N-ACETYLMURAMOYL-L-ALANYL-D-GLUTAMATE--2,6-DIAMINOPIMELATE LIGASE MURE HOMOLOG, CHLOROPLASTIC"/>
    <property type="match status" value="1"/>
</dbReference>
<feature type="short sequence motif" description="Meso-diaminopimelate recognition motif" evidence="2">
    <location>
        <begin position="430"/>
        <end position="433"/>
    </location>
</feature>
<dbReference type="GO" id="GO:0009252">
    <property type="term" value="P:peptidoglycan biosynthetic process"/>
    <property type="evidence" value="ECO:0007669"/>
    <property type="project" value="UniProtKB-UniRule"/>
</dbReference>
<dbReference type="EC" id="6.3.2.13" evidence="2"/>
<dbReference type="EMBL" id="LN899820">
    <property type="protein sequence ID" value="CUV58094.1"/>
    <property type="molecule type" value="Genomic_DNA"/>
</dbReference>
<dbReference type="PATRIC" id="fig|267608.8.peg.2899"/>
<comment type="subcellular location">
    <subcellularLocation>
        <location evidence="2 3">Cytoplasm</location>
    </subcellularLocation>
</comment>
<evidence type="ECO:0000313" key="8">
    <source>
        <dbReference type="EMBL" id="UZF15587.1"/>
    </source>
</evidence>
<dbReference type="UniPathway" id="UPA00219"/>
<dbReference type="GO" id="GO:0051301">
    <property type="term" value="P:cell division"/>
    <property type="evidence" value="ECO:0007669"/>
    <property type="project" value="UniProtKB-KW"/>
</dbReference>
<dbReference type="InterPro" id="IPR005761">
    <property type="entry name" value="UDP-N-AcMur-Glu-dNH2Pim_ligase"/>
</dbReference>
<sequence length="514" mass="54391">MTAVPTSERAPIAARLAPVLDWLRAHVPAGADLTSDTRKLKTGDVFVAYVLGNVRQRGDGRPHIPQAIEAGVSAVLAEAHGYVVPADAPARILPVDGLSELAGPLAAQWYAVPGPDALRVIGVTGTNGKTSCSQWIAQALSRQGERCAVVGTLGTGFVDALVATGFTTPDAIQLQHSLADLHRAGARAVAMEVSSHGLEQGRADGTRFDIALFTNLTQDHLDYHGTMAEYELAKARLFGWPGLRAAVINRDDAAGGRLLAGLRAGIEAVEYGIDGEAAAQRGAGHWLRATNVRAHRTGTTFDVDGSFGRATVHSPMVGLFNVSNQLGVLGVLLMAGVPWQDALARLEKLQPVSGRMERFGGEDGPLVVVDYAHTPDALEQTLRALAPITGARGGKLWAVFGCGGDRDPGKRPQMGAIAERLAQHVVLTSDNPRSEDPQLILDMIADGMEDPRLAIQIEDRAAAILHAVRHADVHDVIVVAGKGHESTQEIAGRKRPFSDQEHVRLALAARGVNA</sequence>
<evidence type="ECO:0000259" key="5">
    <source>
        <dbReference type="Pfam" id="PF08245"/>
    </source>
</evidence>
<feature type="binding site" evidence="2">
    <location>
        <begin position="430"/>
        <end position="433"/>
    </location>
    <ligand>
        <name>meso-2,6-diaminopimelate</name>
        <dbReference type="ChEBI" id="CHEBI:57791"/>
    </ligand>
</feature>
<dbReference type="GO" id="GO:0005524">
    <property type="term" value="F:ATP binding"/>
    <property type="evidence" value="ECO:0007669"/>
    <property type="project" value="UniProtKB-UniRule"/>
</dbReference>
<feature type="binding site" evidence="2">
    <location>
        <begin position="125"/>
        <end position="131"/>
    </location>
    <ligand>
        <name>ATP</name>
        <dbReference type="ChEBI" id="CHEBI:30616"/>
    </ligand>
</feature>
<dbReference type="Gene3D" id="3.40.1190.10">
    <property type="entry name" value="Mur-like, catalytic domain"/>
    <property type="match status" value="1"/>
</dbReference>
<dbReference type="SUPFAM" id="SSF53623">
    <property type="entry name" value="MurD-like peptide ligases, catalytic domain"/>
    <property type="match status" value="1"/>
</dbReference>
<keyword evidence="2 3" id="KW-0131">Cell cycle</keyword>
<feature type="binding site" evidence="2">
    <location>
        <position position="200"/>
    </location>
    <ligand>
        <name>UDP-N-acetyl-alpha-D-muramoyl-L-alanyl-D-glutamate</name>
        <dbReference type="ChEBI" id="CHEBI:83900"/>
    </ligand>
</feature>
<accession>A0A0S4X2H2</accession>
<dbReference type="GO" id="GO:0008765">
    <property type="term" value="F:UDP-N-acetylmuramoylalanyl-D-glutamate-2,6-diaminopimelate ligase activity"/>
    <property type="evidence" value="ECO:0007669"/>
    <property type="project" value="UniProtKB-UniRule"/>
</dbReference>
<feature type="binding site" evidence="2">
    <location>
        <position position="194"/>
    </location>
    <ligand>
        <name>UDP-N-acetyl-alpha-D-muramoyl-L-alanyl-D-glutamate</name>
        <dbReference type="ChEBI" id="CHEBI:83900"/>
    </ligand>
</feature>
<keyword evidence="2 3" id="KW-0573">Peptidoglycan synthesis</keyword>
<comment type="catalytic activity">
    <reaction evidence="2">
        <text>UDP-N-acetyl-alpha-D-muramoyl-L-alanyl-D-glutamate + meso-2,6-diaminopimelate + ATP = UDP-N-acetyl-alpha-D-muramoyl-L-alanyl-gamma-D-glutamyl-meso-2,6-diaminopimelate + ADP + phosphate + H(+)</text>
        <dbReference type="Rhea" id="RHEA:23676"/>
        <dbReference type="ChEBI" id="CHEBI:15378"/>
        <dbReference type="ChEBI" id="CHEBI:30616"/>
        <dbReference type="ChEBI" id="CHEBI:43474"/>
        <dbReference type="ChEBI" id="CHEBI:57791"/>
        <dbReference type="ChEBI" id="CHEBI:83900"/>
        <dbReference type="ChEBI" id="CHEBI:83905"/>
        <dbReference type="ChEBI" id="CHEBI:456216"/>
        <dbReference type="EC" id="6.3.2.13"/>
    </reaction>
</comment>
<dbReference type="InterPro" id="IPR004101">
    <property type="entry name" value="Mur_ligase_C"/>
</dbReference>
<evidence type="ECO:0000313" key="6">
    <source>
        <dbReference type="EMBL" id="CUV27836.1"/>
    </source>
</evidence>
<dbReference type="InterPro" id="IPR036565">
    <property type="entry name" value="Mur-like_cat_sf"/>
</dbReference>
<proteinExistence type="inferred from homology"/>
<organism evidence="7">
    <name type="scientific">Ralstonia solanacearum</name>
    <name type="common">Pseudomonas solanacearum</name>
    <dbReference type="NCBI Taxonomy" id="305"/>
    <lineage>
        <taxon>Bacteria</taxon>
        <taxon>Pseudomonadati</taxon>
        <taxon>Pseudomonadota</taxon>
        <taxon>Betaproteobacteria</taxon>
        <taxon>Burkholderiales</taxon>
        <taxon>Burkholderiaceae</taxon>
        <taxon>Ralstonia</taxon>
        <taxon>Ralstonia solanacearum species complex</taxon>
    </lineage>
</organism>
<keyword evidence="2 3" id="KW-0133">Cell shape</keyword>
<dbReference type="GO" id="GO:0008360">
    <property type="term" value="P:regulation of cell shape"/>
    <property type="evidence" value="ECO:0007669"/>
    <property type="project" value="UniProtKB-KW"/>
</dbReference>
<comment type="PTM">
    <text evidence="2">Carboxylation is probably crucial for Mg(2+) binding and, consequently, for the gamma-phosphate positioning of ATP.</text>
</comment>
<dbReference type="Gene3D" id="3.40.1390.10">
    <property type="entry name" value="MurE/MurF, N-terminal domain"/>
    <property type="match status" value="1"/>
</dbReference>
<dbReference type="GO" id="GO:0000287">
    <property type="term" value="F:magnesium ion binding"/>
    <property type="evidence" value="ECO:0007669"/>
    <property type="project" value="UniProtKB-UniRule"/>
</dbReference>
<dbReference type="NCBIfam" id="TIGR01085">
    <property type="entry name" value="murE"/>
    <property type="match status" value="1"/>
</dbReference>
<evidence type="ECO:0000256" key="2">
    <source>
        <dbReference type="HAMAP-Rule" id="MF_00208"/>
    </source>
</evidence>
<dbReference type="Gene3D" id="3.90.190.20">
    <property type="entry name" value="Mur ligase, C-terminal domain"/>
    <property type="match status" value="1"/>
</dbReference>
<dbReference type="GO" id="GO:0071555">
    <property type="term" value="P:cell wall organization"/>
    <property type="evidence" value="ECO:0007669"/>
    <property type="project" value="UniProtKB-KW"/>
</dbReference>
<dbReference type="SUPFAM" id="SSF53244">
    <property type="entry name" value="MurD-like peptide ligases, peptide-binding domain"/>
    <property type="match status" value="1"/>
</dbReference>
<keyword evidence="2" id="KW-0547">Nucleotide-binding</keyword>
<protein>
    <recommendedName>
        <fullName evidence="2">UDP-N-acetylmuramoyl-L-alanyl-D-glutamate--2,6-diaminopimelate ligase</fullName>
        <ecNumber evidence="2">6.3.2.13</ecNumber>
    </recommendedName>
    <alternativeName>
        <fullName evidence="2">Meso-A2pm-adding enzyme</fullName>
    </alternativeName>
    <alternativeName>
        <fullName evidence="2">Meso-diaminopimelate-adding enzyme</fullName>
    </alternativeName>
    <alternativeName>
        <fullName evidence="2">UDP-MurNAc-L-Ala-D-Glu:meso-diaminopimelate ligase</fullName>
    </alternativeName>
    <alternativeName>
        <fullName evidence="2">UDP-MurNAc-tripeptide synthetase</fullName>
    </alternativeName>
    <alternativeName>
        <fullName evidence="2">UDP-N-acetylmuramyl-tripeptide synthetase</fullName>
    </alternativeName>
</protein>
<feature type="domain" description="Mur ligase central" evidence="5">
    <location>
        <begin position="123"/>
        <end position="331"/>
    </location>
</feature>
<dbReference type="EMBL" id="CP085043">
    <property type="protein sequence ID" value="UZF15587.1"/>
    <property type="molecule type" value="Genomic_DNA"/>
</dbReference>
<keyword evidence="2 3" id="KW-0132">Cell division</keyword>
<dbReference type="InterPro" id="IPR035911">
    <property type="entry name" value="MurE/MurF_N"/>
</dbReference>
<comment type="similarity">
    <text evidence="1 2">Belongs to the MurCDEF family. MurE subfamily.</text>
</comment>
<keyword evidence="2 7" id="KW-0436">Ligase</keyword>
<feature type="binding site" evidence="2">
    <location>
        <position position="485"/>
    </location>
    <ligand>
        <name>meso-2,6-diaminopimelate</name>
        <dbReference type="ChEBI" id="CHEBI:57791"/>
    </ligand>
</feature>
<comment type="function">
    <text evidence="2">Catalyzes the addition of meso-diaminopimelic acid to the nucleotide precursor UDP-N-acetylmuramoyl-L-alanyl-D-glutamate (UMAG) in the biosynthesis of bacterial cell-wall peptidoglycan.</text>
</comment>
<dbReference type="AlphaFoldDB" id="A0A0S4X2H2"/>
<dbReference type="SUPFAM" id="SSF63418">
    <property type="entry name" value="MurE/MurF N-terminal domain"/>
    <property type="match status" value="1"/>
</dbReference>
<reference evidence="7" key="1">
    <citation type="submission" date="2015-10" db="EMBL/GenBank/DDBJ databases">
        <authorList>
            <person name="Gilbert D.G."/>
        </authorList>
    </citation>
    <scope>NUCLEOTIDE SEQUENCE</scope>
    <source>
        <strain evidence="7">Phyl III-seqv23</strain>
    </source>
</reference>
<keyword evidence="2" id="KW-0460">Magnesium</keyword>
<gene>
    <name evidence="2 7" type="primary">murE</name>
    <name evidence="8" type="ORF">LH706_03810</name>
    <name evidence="6" type="ORF">RUN1985_v1_110022</name>
    <name evidence="7" type="ORF">RUN215_v1_1730024</name>
</gene>
<comment type="caution">
    <text evidence="2">Lacks conserved residue(s) required for the propagation of feature annotation.</text>
</comment>
<feature type="modified residue" description="N6-carboxylysine" evidence="2">
    <location>
        <position position="234"/>
    </location>
</feature>
<evidence type="ECO:0000313" key="7">
    <source>
        <dbReference type="EMBL" id="CUV58094.1"/>
    </source>
</evidence>
<evidence type="ECO:0000256" key="3">
    <source>
        <dbReference type="RuleBase" id="RU004135"/>
    </source>
</evidence>
<dbReference type="Pfam" id="PF08245">
    <property type="entry name" value="Mur_ligase_M"/>
    <property type="match status" value="1"/>
</dbReference>